<dbReference type="SUPFAM" id="SSF103657">
    <property type="entry name" value="BAR/IMD domain-like"/>
    <property type="match status" value="1"/>
</dbReference>
<dbReference type="PRINTS" id="PR00452">
    <property type="entry name" value="SH3DOMAIN"/>
</dbReference>
<dbReference type="GeneID" id="30035638"/>
<dbReference type="InterPro" id="IPR001452">
    <property type="entry name" value="SH3_domain"/>
</dbReference>
<feature type="compositionally biased region" description="Polar residues" evidence="8">
    <location>
        <begin position="715"/>
        <end position="740"/>
    </location>
</feature>
<dbReference type="SUPFAM" id="SSF50044">
    <property type="entry name" value="SH3-domain"/>
    <property type="match status" value="1"/>
</dbReference>
<evidence type="ECO:0000256" key="1">
    <source>
        <dbReference type="ARBA" id="ARBA00004245"/>
    </source>
</evidence>
<proteinExistence type="predicted"/>
<evidence type="ECO:0000256" key="5">
    <source>
        <dbReference type="ARBA" id="ARBA00023212"/>
    </source>
</evidence>
<comment type="subcellular location">
    <subcellularLocation>
        <location evidence="1">Cytoplasm</location>
        <location evidence="1">Cytoskeleton</location>
    </subcellularLocation>
</comment>
<keyword evidence="7" id="KW-0175">Coiled coil</keyword>
<reference evidence="11 12" key="1">
    <citation type="submission" date="2016-02" db="EMBL/GenBank/DDBJ databases">
        <title>Complete genome sequence and transcriptome regulation of the pentose utilising yeast Sugiyamaella lignohabitans.</title>
        <authorList>
            <person name="Bellasio M."/>
            <person name="Peymann A."/>
            <person name="Valli M."/>
            <person name="Sipitzky M."/>
            <person name="Graf A."/>
            <person name="Sauer M."/>
            <person name="Marx H."/>
            <person name="Mattanovich D."/>
        </authorList>
    </citation>
    <scope>NUCLEOTIDE SEQUENCE [LARGE SCALE GENOMIC DNA]</scope>
    <source>
        <strain evidence="11 12">CBS 10342</strain>
    </source>
</reference>
<evidence type="ECO:0000256" key="2">
    <source>
        <dbReference type="ARBA" id="ARBA00022443"/>
    </source>
</evidence>
<feature type="compositionally biased region" description="Polar residues" evidence="8">
    <location>
        <begin position="529"/>
        <end position="539"/>
    </location>
</feature>
<dbReference type="CDD" id="cd07651">
    <property type="entry name" value="F-BAR_PombeCdc15_like"/>
    <property type="match status" value="1"/>
</dbReference>
<feature type="compositionally biased region" description="Low complexity" evidence="8">
    <location>
        <begin position="445"/>
        <end position="456"/>
    </location>
</feature>
<dbReference type="KEGG" id="slb:AWJ20_3599"/>
<sequence length="840" mass="93898">MSELSFANNFWGKDDTGVENLLHRMHDSKQTFEEIQSFIKERIAIEEEYAKKMLALSRRALGSGEMGTTRHALDTIRINTESMSKSHSAAAQQFRKELSEPLDAFANSTRQRRKTVEGTVDKLLRAKTAQNAAVEKARTRYESDCNKLNGYHAQQSLLMGRELEKNNSRLERVQISIDSSKADYQGSLRVLAETIDRWNKEWKESCDKFQDLEEERITFLKSNLWAYANIVSTVCVSDDEGCENIRVSLEKCDAAKDIEIFVRAKGTGSEISDPPEFVNFLQGYSRESTTGQFKVANFRRRGSEDGSNLEVTMTQEEYEINSQNRNDVVSSRMSNASTSAPQRHQSYEYESDSRTTAVPSLSTSVTTSIPVLSPSLVESDRSAQTSPVMNTISPNSSVYSNSTSISSQSDIAMNEDDGQSTVKKRTWASPFGRKRSKKDLSKGWNSFSRSHSFNSSTDAKDNSSPSGFEFTNSASANDLTLTAKSGVGKQFVESSPLTPRPQHANRASVLGMGDNMFDLGVNPVAARNEGSSRSPSPNKKTLPRDDPLLAALERLKVSSASPSPGKDQRPHSLVAPEPAFTAGEMNATSSKYSQQTKQLFSYDDEHERQHRSQRPKSSIDLRSSQVPRATSPNSLMGGPYQITASPNTVRERPRSQYIENSSEFDVNSYRQHQRSKSQSPVKGSGEPNMLDYRRSASPNPYNQRRAQSPLPGNIRSASPVSSMRSYQPQDYSQGDQYHNYQQQPSQQPSQRRSRPRSKSSVDIRNMKRADAYPATTSDNRPVIRYSKAAYDYRAAIPEEVSFRKGDILLVTAMQEDGWWEVEVMANGRLGLAPSNFLVDV</sequence>
<dbReference type="PROSITE" id="PS51741">
    <property type="entry name" value="F_BAR"/>
    <property type="match status" value="1"/>
</dbReference>
<dbReference type="OrthoDB" id="27823at2759"/>
<dbReference type="SMART" id="SM00055">
    <property type="entry name" value="FCH"/>
    <property type="match status" value="1"/>
</dbReference>
<dbReference type="GO" id="GO:0120104">
    <property type="term" value="C:mitotic actomyosin contractile ring, proximal layer"/>
    <property type="evidence" value="ECO:0007669"/>
    <property type="project" value="TreeGrafter"/>
</dbReference>
<keyword evidence="12" id="KW-1185">Reference proteome</keyword>
<evidence type="ECO:0000313" key="11">
    <source>
        <dbReference type="EMBL" id="ANB15951.1"/>
    </source>
</evidence>
<keyword evidence="4" id="KW-0597">Phosphoprotein</keyword>
<evidence type="ECO:0000256" key="3">
    <source>
        <dbReference type="ARBA" id="ARBA00022490"/>
    </source>
</evidence>
<evidence type="ECO:0000313" key="12">
    <source>
        <dbReference type="Proteomes" id="UP000189580"/>
    </source>
</evidence>
<dbReference type="RefSeq" id="XP_018738428.1">
    <property type="nucleotide sequence ID" value="XM_018880626.1"/>
</dbReference>
<dbReference type="GO" id="GO:0030036">
    <property type="term" value="P:actin cytoskeleton organization"/>
    <property type="evidence" value="ECO:0007669"/>
    <property type="project" value="UniProtKB-ARBA"/>
</dbReference>
<feature type="region of interest" description="Disordered" evidence="8">
    <location>
        <begin position="525"/>
        <end position="544"/>
    </location>
</feature>
<evidence type="ECO:0000259" key="10">
    <source>
        <dbReference type="PROSITE" id="PS51741"/>
    </source>
</evidence>
<dbReference type="InterPro" id="IPR036028">
    <property type="entry name" value="SH3-like_dom_sf"/>
</dbReference>
<dbReference type="Gene3D" id="1.20.1270.60">
    <property type="entry name" value="Arfaptin homology (AH) domain/BAR domain"/>
    <property type="match status" value="1"/>
</dbReference>
<feature type="region of interest" description="Disordered" evidence="8">
    <location>
        <begin position="601"/>
        <end position="777"/>
    </location>
</feature>
<dbReference type="EMBL" id="CP014503">
    <property type="protein sequence ID" value="ANB15951.1"/>
    <property type="molecule type" value="Genomic_DNA"/>
</dbReference>
<protein>
    <submittedName>
        <fullName evidence="11">Formin-binding protein HOF1</fullName>
    </submittedName>
</protein>
<evidence type="ECO:0000256" key="6">
    <source>
        <dbReference type="PROSITE-ProRule" id="PRU00192"/>
    </source>
</evidence>
<evidence type="ECO:0000256" key="7">
    <source>
        <dbReference type="PROSITE-ProRule" id="PRU01077"/>
    </source>
</evidence>
<keyword evidence="3" id="KW-0963">Cytoplasm</keyword>
<feature type="compositionally biased region" description="Basic residues" evidence="8">
    <location>
        <begin position="422"/>
        <end position="437"/>
    </location>
</feature>
<keyword evidence="5" id="KW-0206">Cytoskeleton</keyword>
<feature type="compositionally biased region" description="Polar residues" evidence="8">
    <location>
        <begin position="354"/>
        <end position="370"/>
    </location>
</feature>
<dbReference type="GO" id="GO:0005543">
    <property type="term" value="F:phospholipid binding"/>
    <property type="evidence" value="ECO:0007669"/>
    <property type="project" value="TreeGrafter"/>
</dbReference>
<dbReference type="PANTHER" id="PTHR23065">
    <property type="entry name" value="PROLINE-SERINE-THREONINE PHOSPHATASE INTERACTING PROTEIN 1"/>
    <property type="match status" value="1"/>
</dbReference>
<feature type="domain" description="SH3" evidence="9">
    <location>
        <begin position="781"/>
        <end position="840"/>
    </location>
</feature>
<feature type="compositionally biased region" description="Polar residues" evidence="8">
    <location>
        <begin position="657"/>
        <end position="681"/>
    </location>
</feature>
<dbReference type="Proteomes" id="UP000189580">
    <property type="component" value="Chromosome b"/>
</dbReference>
<feature type="compositionally biased region" description="Low complexity" evidence="8">
    <location>
        <begin position="393"/>
        <end position="409"/>
    </location>
</feature>
<gene>
    <name evidence="11" type="primary">HOF1</name>
    <name evidence="11" type="ORF">AWJ20_3599</name>
</gene>
<name>A0A170QXN7_9ASCO</name>
<accession>A0A170QXN7</accession>
<organism evidence="11 12">
    <name type="scientific">Sugiyamaella lignohabitans</name>
    <dbReference type="NCBI Taxonomy" id="796027"/>
    <lineage>
        <taxon>Eukaryota</taxon>
        <taxon>Fungi</taxon>
        <taxon>Dikarya</taxon>
        <taxon>Ascomycota</taxon>
        <taxon>Saccharomycotina</taxon>
        <taxon>Dipodascomycetes</taxon>
        <taxon>Dipodascales</taxon>
        <taxon>Trichomonascaceae</taxon>
        <taxon>Sugiyamaella</taxon>
    </lineage>
</organism>
<dbReference type="CDD" id="cd00174">
    <property type="entry name" value="SH3"/>
    <property type="match status" value="1"/>
</dbReference>
<dbReference type="SMART" id="SM00326">
    <property type="entry name" value="SH3"/>
    <property type="match status" value="1"/>
</dbReference>
<dbReference type="InterPro" id="IPR027267">
    <property type="entry name" value="AH/BAR_dom_sf"/>
</dbReference>
<feature type="region of interest" description="Disordered" evidence="8">
    <location>
        <begin position="321"/>
        <end position="466"/>
    </location>
</feature>
<feature type="domain" description="F-BAR" evidence="10">
    <location>
        <begin position="4"/>
        <end position="257"/>
    </location>
</feature>
<dbReference type="Pfam" id="PF00018">
    <property type="entry name" value="SH3_1"/>
    <property type="match status" value="1"/>
</dbReference>
<dbReference type="PANTHER" id="PTHR23065:SF7">
    <property type="entry name" value="NOSTRIN, ISOFORM H"/>
    <property type="match status" value="1"/>
</dbReference>
<feature type="compositionally biased region" description="Polar residues" evidence="8">
    <location>
        <begin position="321"/>
        <end position="344"/>
    </location>
</feature>
<dbReference type="InterPro" id="IPR031160">
    <property type="entry name" value="F_BAR_dom"/>
</dbReference>
<evidence type="ECO:0000256" key="8">
    <source>
        <dbReference type="SAM" id="MobiDB-lite"/>
    </source>
</evidence>
<feature type="compositionally biased region" description="Polar residues" evidence="8">
    <location>
        <begin position="620"/>
        <end position="634"/>
    </location>
</feature>
<feature type="compositionally biased region" description="Basic and acidic residues" evidence="8">
    <location>
        <begin position="759"/>
        <end position="770"/>
    </location>
</feature>
<dbReference type="InterPro" id="IPR001060">
    <property type="entry name" value="FCH_dom"/>
</dbReference>
<feature type="compositionally biased region" description="Polar residues" evidence="8">
    <location>
        <begin position="696"/>
        <end position="706"/>
    </location>
</feature>
<dbReference type="GO" id="GO:0009898">
    <property type="term" value="C:cytoplasmic side of plasma membrane"/>
    <property type="evidence" value="ECO:0007669"/>
    <property type="project" value="TreeGrafter"/>
</dbReference>
<evidence type="ECO:0000256" key="4">
    <source>
        <dbReference type="ARBA" id="ARBA00022553"/>
    </source>
</evidence>
<feature type="compositionally biased region" description="Polar residues" evidence="8">
    <location>
        <begin position="382"/>
        <end position="392"/>
    </location>
</feature>
<feature type="compositionally biased region" description="Low complexity" evidence="8">
    <location>
        <begin position="741"/>
        <end position="750"/>
    </location>
</feature>
<dbReference type="Pfam" id="PF00611">
    <property type="entry name" value="FCH"/>
    <property type="match status" value="1"/>
</dbReference>
<keyword evidence="2 6" id="KW-0728">SH3 domain</keyword>
<evidence type="ECO:0000259" key="9">
    <source>
        <dbReference type="PROSITE" id="PS50002"/>
    </source>
</evidence>
<dbReference type="FunFam" id="1.20.1270.60:FF:000045">
    <property type="entry name" value="Cell division control protein"/>
    <property type="match status" value="1"/>
</dbReference>
<dbReference type="AlphaFoldDB" id="A0A170QXN7"/>
<dbReference type="PROSITE" id="PS50002">
    <property type="entry name" value="SH3"/>
    <property type="match status" value="1"/>
</dbReference>
<dbReference type="Gene3D" id="2.30.30.40">
    <property type="entry name" value="SH3 Domains"/>
    <property type="match status" value="1"/>
</dbReference>